<sequence>MKLAALINAASMEIGIKPSEAKTRARFMREHGFLRSGGRGKGAAEMQPDDLAAVLLGFNSFSEPTGTGYALRDLSRAKFDFCDWTDLTALQNGLGRPEDEKAMPYKWYGAPLPTNYCDMLKSNDLIKVLATALLFSKNQEPNNRLTGITSKSSQDALSWEIQMNVKTSQAEMQKRYIEASGDSSDRLRFTDCEEEHDWLVTANFLLLEEQQDKREVSMKIEGNMIAPLVAACADQWEDIP</sequence>
<gene>
    <name evidence="1" type="ORF">PEV8663_01220</name>
</gene>
<dbReference type="Proteomes" id="UP000220836">
    <property type="component" value="Unassembled WGS sequence"/>
</dbReference>
<reference evidence="1 2" key="1">
    <citation type="submission" date="2017-05" db="EMBL/GenBank/DDBJ databases">
        <authorList>
            <person name="Song R."/>
            <person name="Chenine A.L."/>
            <person name="Ruprecht R.M."/>
        </authorList>
    </citation>
    <scope>NUCLEOTIDE SEQUENCE [LARGE SCALE GENOMIC DNA]</scope>
    <source>
        <strain evidence="1 2">CECT 8663</strain>
    </source>
</reference>
<dbReference type="EMBL" id="FXYH01000003">
    <property type="protein sequence ID" value="SMX37849.1"/>
    <property type="molecule type" value="Genomic_DNA"/>
</dbReference>
<protein>
    <submittedName>
        <fullName evidence="1">Uncharacterized protein</fullName>
    </submittedName>
</protein>
<organism evidence="1 2">
    <name type="scientific">Pelagimonas varians</name>
    <dbReference type="NCBI Taxonomy" id="696760"/>
    <lineage>
        <taxon>Bacteria</taxon>
        <taxon>Pseudomonadati</taxon>
        <taxon>Pseudomonadota</taxon>
        <taxon>Alphaproteobacteria</taxon>
        <taxon>Rhodobacterales</taxon>
        <taxon>Roseobacteraceae</taxon>
        <taxon>Pelagimonas</taxon>
    </lineage>
</organism>
<dbReference type="AlphaFoldDB" id="A0A238K4Q9"/>
<name>A0A238K4Q9_9RHOB</name>
<evidence type="ECO:0000313" key="1">
    <source>
        <dbReference type="EMBL" id="SMX37849.1"/>
    </source>
</evidence>
<accession>A0A238K4Q9</accession>
<dbReference type="RefSeq" id="WP_097803720.1">
    <property type="nucleotide sequence ID" value="NZ_FXYH01000003.1"/>
</dbReference>
<proteinExistence type="predicted"/>
<evidence type="ECO:0000313" key="2">
    <source>
        <dbReference type="Proteomes" id="UP000220836"/>
    </source>
</evidence>
<keyword evidence="2" id="KW-1185">Reference proteome</keyword>